<protein>
    <submittedName>
        <fullName evidence="1">4Fe-4S cluster-binding domain-containing protein</fullName>
    </submittedName>
</protein>
<comment type="caution">
    <text evidence="1">The sequence shown here is derived from an EMBL/GenBank/DDBJ whole genome shotgun (WGS) entry which is preliminary data.</text>
</comment>
<reference evidence="1" key="1">
    <citation type="submission" date="2023-09" db="EMBL/GenBank/DDBJ databases">
        <title>Vallitalea sediminicola and Vallitalea maricola sp. nov., anaerobic bacteria isolated from marine sediment.</title>
        <authorList>
            <person name="Hirano S."/>
            <person name="Maeda A."/>
            <person name="Terahara T."/>
            <person name="Mori K."/>
            <person name="Hamada M."/>
            <person name="Matsumoto R."/>
            <person name="Kobayashi T."/>
        </authorList>
    </citation>
    <scope>NUCLEOTIDE SEQUENCE</scope>
    <source>
        <strain evidence="1">AN17-2</strain>
    </source>
</reference>
<organism evidence="1 2">
    <name type="scientific">Vallitalea maricola</name>
    <dbReference type="NCBI Taxonomy" id="3074433"/>
    <lineage>
        <taxon>Bacteria</taxon>
        <taxon>Bacillati</taxon>
        <taxon>Bacillota</taxon>
        <taxon>Clostridia</taxon>
        <taxon>Lachnospirales</taxon>
        <taxon>Vallitaleaceae</taxon>
        <taxon>Vallitalea</taxon>
    </lineage>
</organism>
<sequence>MKVPNYIIRVQNEGDRKGEIFYNTLTGAKMFVNENQLSRIKNGKCISQLEFLKDKGFIIEDNCDEDKITYKALTRFKPTYNLTLITTYDCNMMCPYCFEENTTSSLAYMDITVGKKVIERIENKIVNDKIEKLNIAFTGGEPLLNFDIIENFLLLLTKLLVKYDKIIYNISLITNGTLLNDYIVNQLKKYNLKGVQVTVDGIKSRHDGLRPSKDGTSSFDKIINSIEKYAKVIPFAIRTNYHYGEENILLEWIDYLDHNMGDYKKNISLKFRNIMDTNNYSYSRNKNSNTIIGKIFQYGFNKGFNILEGSICDKCRIHSNNSEYIDCFGDIYRCFMFAGNKNFVIGNINELEYNEKKLVFDNLKVWENCIKCPLVAICAGGCRYEALVSKGNINKKVCDYQNKLTGLQYYLKSKYKIS</sequence>
<proteinExistence type="predicted"/>
<evidence type="ECO:0000313" key="2">
    <source>
        <dbReference type="Proteomes" id="UP001374599"/>
    </source>
</evidence>
<accession>A0ACB5UN54</accession>
<dbReference type="Proteomes" id="UP001374599">
    <property type="component" value="Unassembled WGS sequence"/>
</dbReference>
<name>A0ACB5UN54_9FIRM</name>
<evidence type="ECO:0000313" key="1">
    <source>
        <dbReference type="EMBL" id="GMQ63906.1"/>
    </source>
</evidence>
<gene>
    <name evidence="1" type="ORF">AN2V17_31420</name>
</gene>
<keyword evidence="2" id="KW-1185">Reference proteome</keyword>
<dbReference type="EMBL" id="BTPU01000055">
    <property type="protein sequence ID" value="GMQ63906.1"/>
    <property type="molecule type" value="Genomic_DNA"/>
</dbReference>